<organism evidence="2 3">
    <name type="scientific">Caballeronia udeis</name>
    <dbReference type="NCBI Taxonomy" id="1232866"/>
    <lineage>
        <taxon>Bacteria</taxon>
        <taxon>Pseudomonadati</taxon>
        <taxon>Pseudomonadota</taxon>
        <taxon>Betaproteobacteria</taxon>
        <taxon>Burkholderiales</taxon>
        <taxon>Burkholderiaceae</taxon>
        <taxon>Caballeronia</taxon>
    </lineage>
</organism>
<dbReference type="PANTHER" id="PTHR43436">
    <property type="entry name" value="ARAC-FAMILY TRANSCRIPTIONAL REGULATOR"/>
    <property type="match status" value="1"/>
</dbReference>
<gene>
    <name evidence="2" type="ORF">AWB69_09281</name>
</gene>
<evidence type="ECO:0000313" key="2">
    <source>
        <dbReference type="EMBL" id="SAL75122.1"/>
    </source>
</evidence>
<evidence type="ECO:0000259" key="1">
    <source>
        <dbReference type="Pfam" id="PF06719"/>
    </source>
</evidence>
<name>A0A158K1X0_9BURK</name>
<dbReference type="EMBL" id="FCOK02000189">
    <property type="protein sequence ID" value="SAL75122.1"/>
    <property type="molecule type" value="Genomic_DNA"/>
</dbReference>
<evidence type="ECO:0000313" key="3">
    <source>
        <dbReference type="Proteomes" id="UP000054683"/>
    </source>
</evidence>
<dbReference type="Pfam" id="PF06719">
    <property type="entry name" value="AraC_N"/>
    <property type="match status" value="1"/>
</dbReference>
<proteinExistence type="predicted"/>
<dbReference type="Proteomes" id="UP000054683">
    <property type="component" value="Unassembled WGS sequence"/>
</dbReference>
<dbReference type="GO" id="GO:0006355">
    <property type="term" value="P:regulation of DNA-templated transcription"/>
    <property type="evidence" value="ECO:0007669"/>
    <property type="project" value="TreeGrafter"/>
</dbReference>
<sequence length="144" mass="15397">MLPGLAIMATSVATDPVEVVYESAVALVAQGAKRSVFGGAEFDYRAGQYLLVPIDLPVTGLVIEASPEVPFLAMGLAIQPAIVAALLLEGEFGELLPVQYPQATINTADEDLLDAFARLLRLLDHPEEVPIMRPMIERGFFGAC</sequence>
<dbReference type="AlphaFoldDB" id="A0A158K1X0"/>
<feature type="domain" description="Transcription regulator HTH AraC N-terminal" evidence="1">
    <location>
        <begin position="2"/>
        <end position="138"/>
    </location>
</feature>
<dbReference type="PANTHER" id="PTHR43436:SF1">
    <property type="entry name" value="TRANSCRIPTIONAL REGULATORY PROTEIN"/>
    <property type="match status" value="1"/>
</dbReference>
<dbReference type="RefSeq" id="WP_197500496.1">
    <property type="nucleotide sequence ID" value="NZ_FCOK02000189.1"/>
</dbReference>
<reference evidence="2 3" key="1">
    <citation type="submission" date="2016-01" db="EMBL/GenBank/DDBJ databases">
        <authorList>
            <person name="Oliw E.H."/>
        </authorList>
    </citation>
    <scope>NUCLEOTIDE SEQUENCE [LARGE SCALE GENOMIC DNA]</scope>
    <source>
        <strain evidence="2">LMG 27134</strain>
    </source>
</reference>
<protein>
    <submittedName>
        <fullName evidence="2">AraC family transcriptional regulator</fullName>
    </submittedName>
</protein>
<accession>A0A158K1X0</accession>
<dbReference type="InterPro" id="IPR009594">
    <property type="entry name" value="Tscrpt_reg_HTH_AraC_N"/>
</dbReference>